<dbReference type="AlphaFoldDB" id="A0AAW9RTX3"/>
<keyword evidence="1" id="KW-0472">Membrane</keyword>
<reference evidence="2 3" key="1">
    <citation type="submission" date="2024-02" db="EMBL/GenBank/DDBJ databases">
        <title>Genome analysis and characterization of Microbaculum marinisediminis sp. nov., isolated from marine sediment.</title>
        <authorList>
            <person name="Du Z.-J."/>
            <person name="Ye Y.-Q."/>
            <person name="Zhang Z.-R."/>
            <person name="Yuan S.-M."/>
            <person name="Zhang X.-Y."/>
        </authorList>
    </citation>
    <scope>NUCLEOTIDE SEQUENCE [LARGE SCALE GENOMIC DNA]</scope>
    <source>
        <strain evidence="2 3">SDUM1044001</strain>
    </source>
</reference>
<dbReference type="Proteomes" id="UP001378188">
    <property type="component" value="Unassembled WGS sequence"/>
</dbReference>
<feature type="transmembrane region" description="Helical" evidence="1">
    <location>
        <begin position="56"/>
        <end position="84"/>
    </location>
</feature>
<comment type="caution">
    <text evidence="2">The sequence shown here is derived from an EMBL/GenBank/DDBJ whole genome shotgun (WGS) entry which is preliminary data.</text>
</comment>
<feature type="transmembrane region" description="Helical" evidence="1">
    <location>
        <begin position="15"/>
        <end position="35"/>
    </location>
</feature>
<evidence type="ECO:0000313" key="2">
    <source>
        <dbReference type="EMBL" id="MEJ8573697.1"/>
    </source>
</evidence>
<keyword evidence="3" id="KW-1185">Reference proteome</keyword>
<accession>A0AAW9RTX3</accession>
<proteinExistence type="predicted"/>
<organism evidence="2 3">
    <name type="scientific">Microbaculum marinum</name>
    <dbReference type="NCBI Taxonomy" id="1764581"/>
    <lineage>
        <taxon>Bacteria</taxon>
        <taxon>Pseudomonadati</taxon>
        <taxon>Pseudomonadota</taxon>
        <taxon>Alphaproteobacteria</taxon>
        <taxon>Hyphomicrobiales</taxon>
        <taxon>Tepidamorphaceae</taxon>
        <taxon>Microbaculum</taxon>
    </lineage>
</organism>
<name>A0AAW9RTX3_9HYPH</name>
<keyword evidence="1" id="KW-1133">Transmembrane helix</keyword>
<keyword evidence="1" id="KW-0812">Transmembrane</keyword>
<protein>
    <submittedName>
        <fullName evidence="2">DUF6163 family protein</fullName>
    </submittedName>
</protein>
<feature type="transmembrane region" description="Helical" evidence="1">
    <location>
        <begin position="104"/>
        <end position="125"/>
    </location>
</feature>
<dbReference type="Pfam" id="PF19660">
    <property type="entry name" value="DUF6163"/>
    <property type="match status" value="1"/>
</dbReference>
<dbReference type="EMBL" id="JAZHOF010000008">
    <property type="protein sequence ID" value="MEJ8573697.1"/>
    <property type="molecule type" value="Genomic_DNA"/>
</dbReference>
<gene>
    <name evidence="2" type="ORF">V3328_19555</name>
</gene>
<dbReference type="InterPro" id="IPR046161">
    <property type="entry name" value="DUF6163"/>
</dbReference>
<sequence>MPLQFAKSAPLAPTILLWYLRSLAVFYFAAGLLHWSRIIGVLGPGFETMPVHMQIATVYFALLQVVASVGLWCGAAWGVAAWLFCAVAELVMHLGFSDLFGSAWLTVLFHFVTIFVYVGLAWWTGTPENTGEILRLPEE</sequence>
<dbReference type="RefSeq" id="WP_340331397.1">
    <property type="nucleotide sequence ID" value="NZ_JAZHOF010000008.1"/>
</dbReference>
<evidence type="ECO:0000313" key="3">
    <source>
        <dbReference type="Proteomes" id="UP001378188"/>
    </source>
</evidence>
<evidence type="ECO:0000256" key="1">
    <source>
        <dbReference type="SAM" id="Phobius"/>
    </source>
</evidence>